<dbReference type="Pfam" id="PF01135">
    <property type="entry name" value="PCMT"/>
    <property type="match status" value="1"/>
</dbReference>
<dbReference type="Gene3D" id="3.40.50.150">
    <property type="entry name" value="Vaccinia Virus protein VP39"/>
    <property type="match status" value="1"/>
</dbReference>
<evidence type="ECO:0000313" key="4">
    <source>
        <dbReference type="EMBL" id="GEO83023.1"/>
    </source>
</evidence>
<dbReference type="Proteomes" id="UP000321567">
    <property type="component" value="Unassembled WGS sequence"/>
</dbReference>
<keyword evidence="4" id="KW-0489">Methyltransferase</keyword>
<dbReference type="AlphaFoldDB" id="A0A512HC47"/>
<organism evidence="4 5">
    <name type="scientific">Pararhodospirillum oryzae</name>
    <dbReference type="NCBI Taxonomy" id="478448"/>
    <lineage>
        <taxon>Bacteria</taxon>
        <taxon>Pseudomonadati</taxon>
        <taxon>Pseudomonadota</taxon>
        <taxon>Alphaproteobacteria</taxon>
        <taxon>Rhodospirillales</taxon>
        <taxon>Rhodospirillaceae</taxon>
        <taxon>Pararhodospirillum</taxon>
    </lineage>
</organism>
<name>A0A512HC47_9PROT</name>
<protein>
    <recommendedName>
        <fullName evidence="2">Protein-L-isoaspartate O-methyltransferase</fullName>
    </recommendedName>
    <alternativeName>
        <fullName evidence="3">Protein L-isoaspartyl methyltransferase</fullName>
    </alternativeName>
</protein>
<accession>A0A512HC47</accession>
<proteinExistence type="inferred from homology"/>
<dbReference type="GO" id="GO:0004719">
    <property type="term" value="F:protein-L-isoaspartate (D-aspartate) O-methyltransferase activity"/>
    <property type="evidence" value="ECO:0007669"/>
    <property type="project" value="InterPro"/>
</dbReference>
<dbReference type="SUPFAM" id="SSF53335">
    <property type="entry name" value="S-adenosyl-L-methionine-dependent methyltransferases"/>
    <property type="match status" value="1"/>
</dbReference>
<dbReference type="PANTHER" id="PTHR11579">
    <property type="entry name" value="PROTEIN-L-ISOASPARTATE O-METHYLTRANSFERASE"/>
    <property type="match status" value="1"/>
</dbReference>
<reference evidence="4 5" key="1">
    <citation type="submission" date="2019-07" db="EMBL/GenBank/DDBJ databases">
        <title>Whole genome shotgun sequence of Rhodospirillum oryzae NBRC 107573.</title>
        <authorList>
            <person name="Hosoyama A."/>
            <person name="Uohara A."/>
            <person name="Ohji S."/>
            <person name="Ichikawa N."/>
        </authorList>
    </citation>
    <scope>NUCLEOTIDE SEQUENCE [LARGE SCALE GENOMIC DNA]</scope>
    <source>
        <strain evidence="4 5">NBRC 107573</strain>
    </source>
</reference>
<dbReference type="GO" id="GO:0005737">
    <property type="term" value="C:cytoplasm"/>
    <property type="evidence" value="ECO:0007669"/>
    <property type="project" value="TreeGrafter"/>
</dbReference>
<dbReference type="EMBL" id="BJZO01000153">
    <property type="protein sequence ID" value="GEO83023.1"/>
    <property type="molecule type" value="Genomic_DNA"/>
</dbReference>
<keyword evidence="5" id="KW-1185">Reference proteome</keyword>
<gene>
    <name evidence="4" type="ORF">ROR02_31540</name>
</gene>
<dbReference type="CDD" id="cd02440">
    <property type="entry name" value="AdoMet_MTases"/>
    <property type="match status" value="1"/>
</dbReference>
<sequence>METSTARLNMVKSQIMPNRVSDPLVLEALGNVPRELFAPKAMRAVAYVDEDIPLGKGRFVLEPLITARLLQAAEIVPEDVVLDIGTGTGYSAAVLSRMVSTVVALESDPDLAAKAESTLIELGVDNAVVITGPLAEGCPRQAPFSLIIVNGAIPHVPAPLRAQLADGGRLVAVLREGPVGRLVVVERHGNAFGQRTLFDTDAPLLPGFEPAPSFIF</sequence>
<evidence type="ECO:0000256" key="1">
    <source>
        <dbReference type="ARBA" id="ARBA00005369"/>
    </source>
</evidence>
<dbReference type="OrthoDB" id="9798496at2"/>
<dbReference type="PANTHER" id="PTHR11579:SF18">
    <property type="entry name" value="PROTEIN-L-ISOASPARTATE O-METHYLTRANSFERASE"/>
    <property type="match status" value="1"/>
</dbReference>
<evidence type="ECO:0000313" key="5">
    <source>
        <dbReference type="Proteomes" id="UP000321567"/>
    </source>
</evidence>
<dbReference type="InterPro" id="IPR000682">
    <property type="entry name" value="PCMT"/>
</dbReference>
<dbReference type="GO" id="GO:0032259">
    <property type="term" value="P:methylation"/>
    <property type="evidence" value="ECO:0007669"/>
    <property type="project" value="UniProtKB-KW"/>
</dbReference>
<comment type="caution">
    <text evidence="4">The sequence shown here is derived from an EMBL/GenBank/DDBJ whole genome shotgun (WGS) entry which is preliminary data.</text>
</comment>
<evidence type="ECO:0000256" key="2">
    <source>
        <dbReference type="ARBA" id="ARBA00013346"/>
    </source>
</evidence>
<keyword evidence="4" id="KW-0808">Transferase</keyword>
<dbReference type="RefSeq" id="WP_147165060.1">
    <property type="nucleotide sequence ID" value="NZ_BJZO01000153.1"/>
</dbReference>
<comment type="similarity">
    <text evidence="1">Belongs to the methyltransferase superfamily. L-isoaspartyl/D-aspartyl protein methyltransferase family.</text>
</comment>
<dbReference type="InterPro" id="IPR029063">
    <property type="entry name" value="SAM-dependent_MTases_sf"/>
</dbReference>
<evidence type="ECO:0000256" key="3">
    <source>
        <dbReference type="ARBA" id="ARBA00030757"/>
    </source>
</evidence>